<keyword evidence="1" id="KW-0732">Signal</keyword>
<dbReference type="Gene3D" id="2.130.10.130">
    <property type="entry name" value="Integrin alpha, N-terminal"/>
    <property type="match status" value="1"/>
</dbReference>
<dbReference type="InterPro" id="IPR001258">
    <property type="entry name" value="NHL_repeat"/>
</dbReference>
<dbReference type="SUPFAM" id="SSF69318">
    <property type="entry name" value="Integrin alpha N-terminal domain"/>
    <property type="match status" value="1"/>
</dbReference>
<protein>
    <submittedName>
        <fullName evidence="5">Uncharacterized protein</fullName>
    </submittedName>
</protein>
<dbReference type="EMBL" id="CAJOAY010001563">
    <property type="protein sequence ID" value="CAF3859110.1"/>
    <property type="molecule type" value="Genomic_DNA"/>
</dbReference>
<proteinExistence type="predicted"/>
<dbReference type="Gene3D" id="2.40.10.500">
    <property type="match status" value="1"/>
</dbReference>
<feature type="transmembrane region" description="Helical" evidence="4">
    <location>
        <begin position="115"/>
        <end position="134"/>
    </location>
</feature>
<dbReference type="SUPFAM" id="SSF63825">
    <property type="entry name" value="YWTD domain"/>
    <property type="match status" value="1"/>
</dbReference>
<dbReference type="Gene3D" id="2.120.10.30">
    <property type="entry name" value="TolB, C-terminal domain"/>
    <property type="match status" value="2"/>
</dbReference>
<evidence type="ECO:0000256" key="4">
    <source>
        <dbReference type="SAM" id="Phobius"/>
    </source>
</evidence>
<evidence type="ECO:0000256" key="1">
    <source>
        <dbReference type="ARBA" id="ARBA00022729"/>
    </source>
</evidence>
<name>A0A819EXP5_9BILA</name>
<dbReference type="PANTHER" id="PTHR46580:SF4">
    <property type="entry name" value="ATP_GTP-BINDING PROTEIN"/>
    <property type="match status" value="1"/>
</dbReference>
<keyword evidence="4" id="KW-0812">Transmembrane</keyword>
<feature type="transmembrane region" description="Helical" evidence="4">
    <location>
        <begin position="871"/>
        <end position="897"/>
    </location>
</feature>
<evidence type="ECO:0000256" key="2">
    <source>
        <dbReference type="ARBA" id="ARBA00022737"/>
    </source>
</evidence>
<dbReference type="CDD" id="cd05819">
    <property type="entry name" value="NHL"/>
    <property type="match status" value="1"/>
</dbReference>
<dbReference type="InterPro" id="IPR013517">
    <property type="entry name" value="FG-GAP"/>
</dbReference>
<keyword evidence="2" id="KW-0677">Repeat</keyword>
<feature type="transmembrane region" description="Helical" evidence="4">
    <location>
        <begin position="963"/>
        <end position="983"/>
    </location>
</feature>
<comment type="caution">
    <text evidence="5">The sequence shown here is derived from an EMBL/GenBank/DDBJ whole genome shotgun (WGS) entry which is preliminary data.</text>
</comment>
<dbReference type="PANTHER" id="PTHR46580">
    <property type="entry name" value="SENSOR KINASE-RELATED"/>
    <property type="match status" value="1"/>
</dbReference>
<dbReference type="InterPro" id="IPR011042">
    <property type="entry name" value="6-blade_b-propeller_TolB-like"/>
</dbReference>
<evidence type="ECO:0000313" key="5">
    <source>
        <dbReference type="EMBL" id="CAF3859110.1"/>
    </source>
</evidence>
<feature type="repeat" description="NHL" evidence="3">
    <location>
        <begin position="2170"/>
        <end position="2206"/>
    </location>
</feature>
<dbReference type="Gene3D" id="2.30.30.100">
    <property type="match status" value="1"/>
</dbReference>
<keyword evidence="4" id="KW-0472">Membrane</keyword>
<accession>A0A819EXP5</accession>
<reference evidence="5" key="1">
    <citation type="submission" date="2021-02" db="EMBL/GenBank/DDBJ databases">
        <authorList>
            <person name="Nowell W R."/>
        </authorList>
    </citation>
    <scope>NUCLEOTIDE SEQUENCE</scope>
</reference>
<dbReference type="Pfam" id="PF13517">
    <property type="entry name" value="FG-GAP_3"/>
    <property type="match status" value="3"/>
</dbReference>
<feature type="transmembrane region" description="Helical" evidence="4">
    <location>
        <begin position="1393"/>
        <end position="1412"/>
    </location>
</feature>
<evidence type="ECO:0000256" key="3">
    <source>
        <dbReference type="PROSITE-ProRule" id="PRU00504"/>
    </source>
</evidence>
<evidence type="ECO:0000313" key="6">
    <source>
        <dbReference type="Proteomes" id="UP000663881"/>
    </source>
</evidence>
<gene>
    <name evidence="5" type="ORF">OKA104_LOCUS21937</name>
</gene>
<dbReference type="Proteomes" id="UP000663881">
    <property type="component" value="Unassembled WGS sequence"/>
</dbReference>
<feature type="transmembrane region" description="Helical" evidence="4">
    <location>
        <begin position="1839"/>
        <end position="1860"/>
    </location>
</feature>
<dbReference type="InterPro" id="IPR028994">
    <property type="entry name" value="Integrin_alpha_N"/>
</dbReference>
<dbReference type="PROSITE" id="PS51125">
    <property type="entry name" value="NHL"/>
    <property type="match status" value="1"/>
</dbReference>
<dbReference type="Pfam" id="PF01436">
    <property type="entry name" value="NHL"/>
    <property type="match status" value="2"/>
</dbReference>
<keyword evidence="4" id="KW-1133">Transmembrane helix</keyword>
<sequence length="2208" mass="250467">MPAIILLNYEDACSLLAVPITQKQIDTAKYWKERAFVIEMKPGERFCVPKRPPSFDRDDESKYNSVDHLLEFAESHRRWIQTHEMEEENEYDDDNANIEENDPAIVLKQQKYTTWFYILLLLGTTYILFYATVIKQQTRTITISNITLTVFNELYLEHGETLSCPCSNVAITYQAFVDSSIKFHPVCSSIFITQKWIEALYLKNPSEYGTGDFRSTAYSQFQLLADLCSLSEKIVFQNKNDLSNNELVTSDLLPDFRIHSKVNDTVQFFKNGASTRIIAFINYVRATIRANYLVSALNTNFLIEARNSSDGYKLLRTEVFIKNSSANFSRSEFIGCSTKTPTAAVSLFPLPIAQNYSDMALYQPSAYTNLANGFFAACTPLEALLQSTLDCLYSIECVELLKNYFPAIALVNSTVSVISLKREYRSVSDHLLNLFLEEWSTQTNYSRYFKHCAPAFFFLMTRMRKIGRWMRQLNLFKAADRRTEKDVKQQKISTRLYLILLTGASLFLIINEWNAEVVTVTEPNPSLVTYNNLQDLYNTTLRCPCSDMTIPYDRFLSLSPIFHKVCSSDFVTDQWISLLKKIATGYNAPDWRNTASLRFQFLADLCKLADTTINDAVHDFRSQPFIASSVMNENDFNKQLNTTLDQFFRSTMIYFSILIKTVRIITQVDQSYFGSTASNQQYPQEDKLSATFEYNKSHYVFGLKVAFRLTGLRHVNPLSFSCICATDINCNSSIGIYETDYSWSLHPEHIHRYTVPGWVERCSTTDSLMFSTLECYYSNSDCLSILQNYSKKTYLFHNEYGSWFDIHPLIYNSTTSSFPPNTSISTIIEAIMIERWNSSSSYNQFYKSCAPSYCTYAKRIRRTIVEVMIKLISMISGLILLLRLLTPQLVKLIFYLLTKICKRQQQQEQEEQPHVRSRWSRLRAIMQKIVTLLYDNLANLNIFLVRDFGSKVDRITAKRLGQWATLLYIVLFLISMIGLTLYFSMQPKTQTDIFDKPSLDLYERLFQRYGNQLKCSCSSIVSTNGRFVKLEAVFHDICSSPFASDEGRIALTSDLFSDLSAYSLNDYRRFLSAHLQFLTGLCQLSMNTTKISIEDFHSSLFVAAELLSEKKLRERLNLMTETSKADAYKTFISLLFLIRSINHGNAFMSTYGTNFKYDVPLHILQTKYLQTTALIDENGCSCGLYPNCTTSAKFFEKNASTIIAIEGLKMGCTPSESFLASTFECFYNQSCLNILRQYTSMNMSQINSTSFLHPLSRASIRFPKNTRIEKIVNDLFIEEWNITVDYSSYFDQCLPLLCSYTYTPRYNIFNSITDLLSIQGGLTIALAWICPKLVRIINAIYQYRKKRANTIRAITTISTENVNTNAYGSTSNSEVISRNVTPQANPNLCSFKTFLICMLVLVIVEGLVILSIHMARQEKNQVASTTSTITTTIIGDTSANTKTNTRTDSTASMTMTTTTKYKPTCSLNFQRISVNRSSDLPDAYSHAIGDFNDDGRLDLALVNKNGHNVHVLVGNGNGTFGKEITSPEVYTGLLDKMSIGDFNNDNRLDLAGMKRFDNYVDIFHGNGDGILIKYQSVLAGYGSTLSGIAVGHFNNDHYLDIAVAVPTKNRISVLFANRFGTFLDARTYETGINSYPSDIAVADFNHDGHQDIAVVNKYSRTIGIFLGNTNGSFEDQKTSFTGAGYDPQDFAVGDLNSDGVLDTVVTYNGNNLMKVIYGHGYGRMSDGVSFHMLGASILEKIFIRDFNRDGHLDIGFGKRGNEIILYVGDGNGNFEAQTLFSIRNPAAFRWLGVGDFDGDGHDDVILWMDQPTYYEDASAVSAESTQPSALPENFRKRKLIWIIFSILVVVLSMTALLIVFTAKKTNDNNTSIPERSTIETTTEPSTTKIVILETMKTTSKEQLPPSVIISSKTKWKQNAITVAGGHGQGNELNQLNEPLGIHVDDDSIYIADTGNHRVVRWELSADKGEIVAGGNEKGSGMHQLSYPVDVVLDKEKKYIIICDRDNQRVMRWSLQNKEDQLVLIDRISCHGLAMDNNGDLYISDWNEHEVIRWQQEATKSIVVAGANGVGSHFKQLKNPTYIFVDEYHSVYVVDSSNRRVMKWMENATEGIRAARGPFSDENFYSYLFPISVIADHMGNIYVSDDRFHEIMRWSVGSTEGTPVVGQENMGSGPTQLAYPQDLSFDRHGNLYVVDYRNSRIQKFLIDLD</sequence>
<organism evidence="5 6">
    <name type="scientific">Adineta steineri</name>
    <dbReference type="NCBI Taxonomy" id="433720"/>
    <lineage>
        <taxon>Eukaryota</taxon>
        <taxon>Metazoa</taxon>
        <taxon>Spiralia</taxon>
        <taxon>Gnathifera</taxon>
        <taxon>Rotifera</taxon>
        <taxon>Eurotatoria</taxon>
        <taxon>Bdelloidea</taxon>
        <taxon>Adinetida</taxon>
        <taxon>Adinetidae</taxon>
        <taxon>Adineta</taxon>
    </lineage>
</organism>